<protein>
    <submittedName>
        <fullName evidence="2">Uncharacterized protein</fullName>
    </submittedName>
</protein>
<accession>A0A0C9ZQS4</accession>
<evidence type="ECO:0000313" key="3">
    <source>
        <dbReference type="Proteomes" id="UP000054018"/>
    </source>
</evidence>
<name>A0A0C9ZQS4_9AGAM</name>
<dbReference type="Proteomes" id="UP000054018">
    <property type="component" value="Unassembled WGS sequence"/>
</dbReference>
<evidence type="ECO:0000313" key="2">
    <source>
        <dbReference type="EMBL" id="KIK24652.1"/>
    </source>
</evidence>
<feature type="signal peptide" evidence="1">
    <location>
        <begin position="1"/>
        <end position="21"/>
    </location>
</feature>
<organism evidence="2 3">
    <name type="scientific">Pisolithus microcarpus 441</name>
    <dbReference type="NCBI Taxonomy" id="765257"/>
    <lineage>
        <taxon>Eukaryota</taxon>
        <taxon>Fungi</taxon>
        <taxon>Dikarya</taxon>
        <taxon>Basidiomycota</taxon>
        <taxon>Agaricomycotina</taxon>
        <taxon>Agaricomycetes</taxon>
        <taxon>Agaricomycetidae</taxon>
        <taxon>Boletales</taxon>
        <taxon>Sclerodermatineae</taxon>
        <taxon>Pisolithaceae</taxon>
        <taxon>Pisolithus</taxon>
    </lineage>
</organism>
<sequence>MGTGHLLSICNLDILIFSGSAATFEVLSQVQSCLAKSLANFQQCTTRSTLSIGVSYTVFGSTIQEIFAFWCREGVGDDWVDISELDGLIGGCYSATSSSPPPPCLTTCNHCISVNFYSGLSLFWDFILPNPRFRTVYITL</sequence>
<proteinExistence type="predicted"/>
<gene>
    <name evidence="2" type="ORF">PISMIDRAFT_678038</name>
</gene>
<reference evidence="3" key="2">
    <citation type="submission" date="2015-01" db="EMBL/GenBank/DDBJ databases">
        <title>Evolutionary Origins and Diversification of the Mycorrhizal Mutualists.</title>
        <authorList>
            <consortium name="DOE Joint Genome Institute"/>
            <consortium name="Mycorrhizal Genomics Consortium"/>
            <person name="Kohler A."/>
            <person name="Kuo A."/>
            <person name="Nagy L.G."/>
            <person name="Floudas D."/>
            <person name="Copeland A."/>
            <person name="Barry K.W."/>
            <person name="Cichocki N."/>
            <person name="Veneault-Fourrey C."/>
            <person name="LaButti K."/>
            <person name="Lindquist E.A."/>
            <person name="Lipzen A."/>
            <person name="Lundell T."/>
            <person name="Morin E."/>
            <person name="Murat C."/>
            <person name="Riley R."/>
            <person name="Ohm R."/>
            <person name="Sun H."/>
            <person name="Tunlid A."/>
            <person name="Henrissat B."/>
            <person name="Grigoriev I.V."/>
            <person name="Hibbett D.S."/>
            <person name="Martin F."/>
        </authorList>
    </citation>
    <scope>NUCLEOTIDE SEQUENCE [LARGE SCALE GENOMIC DNA]</scope>
    <source>
        <strain evidence="3">441</strain>
    </source>
</reference>
<keyword evidence="3" id="KW-1185">Reference proteome</keyword>
<dbReference type="AlphaFoldDB" id="A0A0C9ZQS4"/>
<feature type="chain" id="PRO_5002207204" evidence="1">
    <location>
        <begin position="22"/>
        <end position="140"/>
    </location>
</feature>
<reference evidence="2 3" key="1">
    <citation type="submission" date="2014-04" db="EMBL/GenBank/DDBJ databases">
        <authorList>
            <consortium name="DOE Joint Genome Institute"/>
            <person name="Kuo A."/>
            <person name="Kohler A."/>
            <person name="Costa M.D."/>
            <person name="Nagy L.G."/>
            <person name="Floudas D."/>
            <person name="Copeland A."/>
            <person name="Barry K.W."/>
            <person name="Cichocki N."/>
            <person name="Veneault-Fourrey C."/>
            <person name="LaButti K."/>
            <person name="Lindquist E.A."/>
            <person name="Lipzen A."/>
            <person name="Lundell T."/>
            <person name="Morin E."/>
            <person name="Murat C."/>
            <person name="Sun H."/>
            <person name="Tunlid A."/>
            <person name="Henrissat B."/>
            <person name="Grigoriev I.V."/>
            <person name="Hibbett D.S."/>
            <person name="Martin F."/>
            <person name="Nordberg H.P."/>
            <person name="Cantor M.N."/>
            <person name="Hua S.X."/>
        </authorList>
    </citation>
    <scope>NUCLEOTIDE SEQUENCE [LARGE SCALE GENOMIC DNA]</scope>
    <source>
        <strain evidence="2 3">441</strain>
    </source>
</reference>
<dbReference type="EMBL" id="KN833714">
    <property type="protein sequence ID" value="KIK24652.1"/>
    <property type="molecule type" value="Genomic_DNA"/>
</dbReference>
<keyword evidence="1" id="KW-0732">Signal</keyword>
<evidence type="ECO:0000256" key="1">
    <source>
        <dbReference type="SAM" id="SignalP"/>
    </source>
</evidence>
<dbReference type="HOGENOM" id="CLU_1839937_0_0_1"/>